<feature type="non-terminal residue" evidence="5">
    <location>
        <position position="1"/>
    </location>
</feature>
<reference evidence="5 6" key="1">
    <citation type="submission" date="2018-08" db="EMBL/GenBank/DDBJ databases">
        <title>Recombination of ecologically and evolutionarily significant loci maintains genetic cohesion in the Pseudomonas syringae species complex.</title>
        <authorList>
            <person name="Dillon M."/>
            <person name="Thakur S."/>
            <person name="Almeida R.N.D."/>
            <person name="Weir B.S."/>
            <person name="Guttman D.S."/>
        </authorList>
    </citation>
    <scope>NUCLEOTIDE SEQUENCE [LARGE SCALE GENOMIC DNA]</scope>
    <source>
        <strain evidence="5 6">ICMP 7846</strain>
    </source>
</reference>
<dbReference type="GO" id="GO:0008483">
    <property type="term" value="F:transaminase activity"/>
    <property type="evidence" value="ECO:0007669"/>
    <property type="project" value="UniProtKB-KW"/>
</dbReference>
<dbReference type="Proteomes" id="UP000270834">
    <property type="component" value="Unassembled WGS sequence"/>
</dbReference>
<evidence type="ECO:0000256" key="4">
    <source>
        <dbReference type="ARBA" id="ARBA00022898"/>
    </source>
</evidence>
<dbReference type="PANTHER" id="PTHR42790:SF9">
    <property type="entry name" value="GNTR FAMILY REGULATORY PROTEIN"/>
    <property type="match status" value="1"/>
</dbReference>
<evidence type="ECO:0000313" key="5">
    <source>
        <dbReference type="EMBL" id="RMS56672.1"/>
    </source>
</evidence>
<gene>
    <name evidence="5" type="ORF">ALP65_04123</name>
</gene>
<dbReference type="InterPro" id="IPR015424">
    <property type="entry name" value="PyrdxlP-dep_Trfase"/>
</dbReference>
<evidence type="ECO:0008006" key="7">
    <source>
        <dbReference type="Google" id="ProtNLM"/>
    </source>
</evidence>
<dbReference type="EMBL" id="RBSQ01000501">
    <property type="protein sequence ID" value="RMS56672.1"/>
    <property type="molecule type" value="Genomic_DNA"/>
</dbReference>
<evidence type="ECO:0000256" key="2">
    <source>
        <dbReference type="ARBA" id="ARBA00022576"/>
    </source>
</evidence>
<protein>
    <recommendedName>
        <fullName evidence="7">Aminotransferase class I/II-fold pyridoxal phosphate-dependent enzyme</fullName>
    </recommendedName>
</protein>
<evidence type="ECO:0000256" key="1">
    <source>
        <dbReference type="ARBA" id="ARBA00001933"/>
    </source>
</evidence>
<dbReference type="GO" id="GO:1901605">
    <property type="term" value="P:alpha-amino acid metabolic process"/>
    <property type="evidence" value="ECO:0007669"/>
    <property type="project" value="TreeGrafter"/>
</dbReference>
<keyword evidence="4" id="KW-0663">Pyridoxal phosphate</keyword>
<keyword evidence="2" id="KW-0032">Aminotransferase</keyword>
<comment type="cofactor">
    <cofactor evidence="1">
        <name>pyridoxal 5'-phosphate</name>
        <dbReference type="ChEBI" id="CHEBI:597326"/>
    </cofactor>
</comment>
<dbReference type="InterPro" id="IPR015421">
    <property type="entry name" value="PyrdxlP-dep_Trfase_major"/>
</dbReference>
<dbReference type="PANTHER" id="PTHR42790">
    <property type="entry name" value="AMINOTRANSFERASE"/>
    <property type="match status" value="1"/>
</dbReference>
<sequence length="73" mass="7811">VGGLLLPVEELVISNGALEALNLCLQVVTRPGDLVAIEAPAFYATLQVLERLKLKAVEIPVHPREGIDLEVLA</sequence>
<evidence type="ECO:0000256" key="3">
    <source>
        <dbReference type="ARBA" id="ARBA00022679"/>
    </source>
</evidence>
<name>A0A3M5E3C1_PSEAI</name>
<dbReference type="Gene3D" id="3.40.640.10">
    <property type="entry name" value="Type I PLP-dependent aspartate aminotransferase-like (Major domain)"/>
    <property type="match status" value="1"/>
</dbReference>
<feature type="non-terminal residue" evidence="5">
    <location>
        <position position="73"/>
    </location>
</feature>
<dbReference type="SUPFAM" id="SSF53383">
    <property type="entry name" value="PLP-dependent transferases"/>
    <property type="match status" value="1"/>
</dbReference>
<dbReference type="InterPro" id="IPR050859">
    <property type="entry name" value="Class-I_PLP-dep_aminotransf"/>
</dbReference>
<accession>A0A3M5E3C1</accession>
<comment type="caution">
    <text evidence="5">The sequence shown here is derived from an EMBL/GenBank/DDBJ whole genome shotgun (WGS) entry which is preliminary data.</text>
</comment>
<dbReference type="AlphaFoldDB" id="A0A3M5E3C1"/>
<proteinExistence type="predicted"/>
<keyword evidence="3" id="KW-0808">Transferase</keyword>
<evidence type="ECO:0000313" key="6">
    <source>
        <dbReference type="Proteomes" id="UP000270834"/>
    </source>
</evidence>
<organism evidence="5 6">
    <name type="scientific">Pseudomonas aeruginosa</name>
    <dbReference type="NCBI Taxonomy" id="287"/>
    <lineage>
        <taxon>Bacteria</taxon>
        <taxon>Pseudomonadati</taxon>
        <taxon>Pseudomonadota</taxon>
        <taxon>Gammaproteobacteria</taxon>
        <taxon>Pseudomonadales</taxon>
        <taxon>Pseudomonadaceae</taxon>
        <taxon>Pseudomonas</taxon>
    </lineage>
</organism>